<evidence type="ECO:0000256" key="11">
    <source>
        <dbReference type="ARBA" id="ARBA00023225"/>
    </source>
</evidence>
<keyword evidence="4 13" id="KW-0813">Transport</keyword>
<accession>A0A0F3L1S6</accession>
<evidence type="ECO:0000313" key="15">
    <source>
        <dbReference type="EMBL" id="KJV36304.1"/>
    </source>
</evidence>
<dbReference type="Gene3D" id="6.10.250.2080">
    <property type="match status" value="1"/>
</dbReference>
<feature type="region of interest" description="Disordered" evidence="14">
    <location>
        <begin position="360"/>
        <end position="381"/>
    </location>
</feature>
<dbReference type="Proteomes" id="UP000033651">
    <property type="component" value="Unassembled WGS sequence"/>
</dbReference>
<organism evidence="15 16">
    <name type="scientific">Luteibacter yeojuensis</name>
    <dbReference type="NCBI Taxonomy" id="345309"/>
    <lineage>
        <taxon>Bacteria</taxon>
        <taxon>Pseudomonadati</taxon>
        <taxon>Pseudomonadota</taxon>
        <taxon>Gammaproteobacteria</taxon>
        <taxon>Lysobacterales</taxon>
        <taxon>Rhodanobacteraceae</taxon>
        <taxon>Luteibacter</taxon>
    </lineage>
</organism>
<comment type="caution">
    <text evidence="15">The sequence shown here is derived from an EMBL/GenBank/DDBJ whole genome shotgun (WGS) entry which is preliminary data.</text>
</comment>
<comment type="caution">
    <text evidence="13">Lacks conserved residue(s) required for the propagation of feature annotation.</text>
</comment>
<evidence type="ECO:0000256" key="14">
    <source>
        <dbReference type="SAM" id="MobiDB-lite"/>
    </source>
</evidence>
<keyword evidence="8 13" id="KW-0653">Protein transport</keyword>
<sequence>MSEGADKEDKTEAPSEKRLREAREKGELPRSRELSTAIVVLAGVAMLLASHEQMAMHAANIMHVGLQYGRDDLFAADGFRRALMTALIEALRMLAPLFAVTMAASVAAPALMGGLNFSFQALAPKFDRLNPVQGFSRLVSKNGLVELGKSLLKLAFIGGALAWYLRKSTSEMYAVGSGPVKEGIAHAFGLFGSASLIFACALAAIGLIDAPWQKYSFTSKMKMTKQEVKDEHKENEGSPELKSKIRQMQHQMARRRMMEDVPTADVIIANPTHFSVALKYDENRMGAPRVVAKGMDVIALQIRQIGSDAKVPVVEAAPLARALYHTTEIGREIPSALYVAVAQILAYVFRLKQAIATGDLPPDMPQQDIDPELMGPYRMDK</sequence>
<keyword evidence="10 13" id="KW-0472">Membrane</keyword>
<evidence type="ECO:0000256" key="3">
    <source>
        <dbReference type="ARBA" id="ARBA00021622"/>
    </source>
</evidence>
<feature type="transmembrane region" description="Helical" evidence="13">
    <location>
        <begin position="97"/>
        <end position="123"/>
    </location>
</feature>
<proteinExistence type="inferred from homology"/>
<evidence type="ECO:0000256" key="4">
    <source>
        <dbReference type="ARBA" id="ARBA00022448"/>
    </source>
</evidence>
<reference evidence="15 16" key="1">
    <citation type="submission" date="2015-03" db="EMBL/GenBank/DDBJ databases">
        <title>Draft genome sequence of Luteibacter yeojuensis strain SU11.</title>
        <authorList>
            <person name="Sulaiman J."/>
            <person name="Priya K."/>
            <person name="Chan K.-G."/>
        </authorList>
    </citation>
    <scope>NUCLEOTIDE SEQUENCE [LARGE SCALE GENOMIC DNA]</scope>
    <source>
        <strain evidence="15 16">SU11</strain>
    </source>
</reference>
<dbReference type="SUPFAM" id="SSF160544">
    <property type="entry name" value="EscU C-terminal domain-like"/>
    <property type="match status" value="1"/>
</dbReference>
<dbReference type="GO" id="GO:0044780">
    <property type="term" value="P:bacterial-type flagellum assembly"/>
    <property type="evidence" value="ECO:0007669"/>
    <property type="project" value="InterPro"/>
</dbReference>
<keyword evidence="16" id="KW-1185">Reference proteome</keyword>
<evidence type="ECO:0000256" key="1">
    <source>
        <dbReference type="ARBA" id="ARBA00004651"/>
    </source>
</evidence>
<keyword evidence="7 13" id="KW-1005">Bacterial flagellum biogenesis</keyword>
<dbReference type="GO" id="GO:0009306">
    <property type="term" value="P:protein secretion"/>
    <property type="evidence" value="ECO:0007669"/>
    <property type="project" value="InterPro"/>
</dbReference>
<keyword evidence="15" id="KW-0969">Cilium</keyword>
<keyword evidence="9 13" id="KW-1133">Transmembrane helix</keyword>
<evidence type="ECO:0000256" key="12">
    <source>
        <dbReference type="ARBA" id="ARBA00025078"/>
    </source>
</evidence>
<dbReference type="NCBIfam" id="TIGR00328">
    <property type="entry name" value="flhB"/>
    <property type="match status" value="1"/>
</dbReference>
<evidence type="ECO:0000256" key="9">
    <source>
        <dbReference type="ARBA" id="ARBA00022989"/>
    </source>
</evidence>
<dbReference type="PATRIC" id="fig|345309.4.peg.241"/>
<dbReference type="AlphaFoldDB" id="A0A0F3L1S6"/>
<name>A0A0F3L1S6_9GAMM</name>
<dbReference type="InterPro" id="IPR029025">
    <property type="entry name" value="T3SS_substrate_exporter_C"/>
</dbReference>
<comment type="subcellular location">
    <subcellularLocation>
        <location evidence="1">Cell membrane</location>
        <topology evidence="1">Multi-pass membrane protein</topology>
    </subcellularLocation>
</comment>
<evidence type="ECO:0000313" key="16">
    <source>
        <dbReference type="Proteomes" id="UP000033651"/>
    </source>
</evidence>
<evidence type="ECO:0000256" key="5">
    <source>
        <dbReference type="ARBA" id="ARBA00022475"/>
    </source>
</evidence>
<dbReference type="GO" id="GO:0005886">
    <property type="term" value="C:plasma membrane"/>
    <property type="evidence" value="ECO:0007669"/>
    <property type="project" value="UniProtKB-SubCell"/>
</dbReference>
<comment type="similarity">
    <text evidence="2 13">Belongs to the type III secretion exporter family.</text>
</comment>
<keyword evidence="15" id="KW-0282">Flagellum</keyword>
<protein>
    <recommendedName>
        <fullName evidence="3 13">Flagellar biosynthetic protein FlhB</fullName>
    </recommendedName>
</protein>
<dbReference type="PANTHER" id="PTHR30531:SF12">
    <property type="entry name" value="FLAGELLAR BIOSYNTHETIC PROTEIN FLHB"/>
    <property type="match status" value="1"/>
</dbReference>
<dbReference type="Gene3D" id="3.40.1690.10">
    <property type="entry name" value="secretion proteins EscU"/>
    <property type="match status" value="1"/>
</dbReference>
<keyword evidence="6 13" id="KW-0812">Transmembrane</keyword>
<dbReference type="InterPro" id="IPR006135">
    <property type="entry name" value="T3SS_substrate_exporter"/>
</dbReference>
<dbReference type="FunFam" id="3.40.1690.10:FF:000001">
    <property type="entry name" value="Flagellar biosynthetic protein FlhB"/>
    <property type="match status" value="1"/>
</dbReference>
<evidence type="ECO:0000256" key="6">
    <source>
        <dbReference type="ARBA" id="ARBA00022692"/>
    </source>
</evidence>
<feature type="transmembrane region" description="Helical" evidence="13">
    <location>
        <begin position="185"/>
        <end position="212"/>
    </location>
</feature>
<evidence type="ECO:0000256" key="10">
    <source>
        <dbReference type="ARBA" id="ARBA00023136"/>
    </source>
</evidence>
<dbReference type="PANTHER" id="PTHR30531">
    <property type="entry name" value="FLAGELLAR BIOSYNTHETIC PROTEIN FLHB"/>
    <property type="match status" value="1"/>
</dbReference>
<feature type="region of interest" description="Disordered" evidence="14">
    <location>
        <begin position="1"/>
        <end position="28"/>
    </location>
</feature>
<keyword evidence="11 13" id="KW-1006">Bacterial flagellum protein export</keyword>
<evidence type="ECO:0000256" key="13">
    <source>
        <dbReference type="RuleBase" id="RU364091"/>
    </source>
</evidence>
<dbReference type="EMBL" id="JZRB01000010">
    <property type="protein sequence ID" value="KJV36304.1"/>
    <property type="molecule type" value="Genomic_DNA"/>
</dbReference>
<keyword evidence="5 13" id="KW-1003">Cell membrane</keyword>
<dbReference type="Pfam" id="PF01312">
    <property type="entry name" value="Bac_export_2"/>
    <property type="match status" value="1"/>
</dbReference>
<evidence type="ECO:0000256" key="8">
    <source>
        <dbReference type="ARBA" id="ARBA00022927"/>
    </source>
</evidence>
<keyword evidence="15" id="KW-0966">Cell projection</keyword>
<dbReference type="RefSeq" id="WP_045828552.1">
    <property type="nucleotide sequence ID" value="NZ_JZRB01000010.1"/>
</dbReference>
<feature type="transmembrane region" description="Helical" evidence="13">
    <location>
        <begin position="144"/>
        <end position="165"/>
    </location>
</feature>
<dbReference type="InterPro" id="IPR006136">
    <property type="entry name" value="FlhB"/>
</dbReference>
<evidence type="ECO:0000256" key="2">
    <source>
        <dbReference type="ARBA" id="ARBA00010690"/>
    </source>
</evidence>
<dbReference type="OrthoDB" id="9807950at2"/>
<dbReference type="PRINTS" id="PR00950">
    <property type="entry name" value="TYPE3IMSPROT"/>
</dbReference>
<evidence type="ECO:0000256" key="7">
    <source>
        <dbReference type="ARBA" id="ARBA00022795"/>
    </source>
</evidence>
<gene>
    <name evidence="13" type="primary">flhB</name>
    <name evidence="15" type="ORF">VI08_05495</name>
</gene>
<comment type="function">
    <text evidence="12 13">Required for formation of the rod structure in the basal body of the flagellar apparatus. Together with FliI and FliH, may constitute the export apparatus of flagellin.</text>
</comment>